<reference evidence="2" key="1">
    <citation type="journal article" date="2023" name="Science">
        <title>Genome structures resolve the early diversification of teleost fishes.</title>
        <authorList>
            <person name="Parey E."/>
            <person name="Louis A."/>
            <person name="Montfort J."/>
            <person name="Bouchez O."/>
            <person name="Roques C."/>
            <person name="Iampietro C."/>
            <person name="Lluch J."/>
            <person name="Castinel A."/>
            <person name="Donnadieu C."/>
            <person name="Desvignes T."/>
            <person name="Floi Bucao C."/>
            <person name="Jouanno E."/>
            <person name="Wen M."/>
            <person name="Mejri S."/>
            <person name="Dirks R."/>
            <person name="Jansen H."/>
            <person name="Henkel C."/>
            <person name="Chen W.J."/>
            <person name="Zahm M."/>
            <person name="Cabau C."/>
            <person name="Klopp C."/>
            <person name="Thompson A.W."/>
            <person name="Robinson-Rechavi M."/>
            <person name="Braasch I."/>
            <person name="Lecointre G."/>
            <person name="Bobe J."/>
            <person name="Postlethwait J.H."/>
            <person name="Berthelot C."/>
            <person name="Roest Crollius H."/>
            <person name="Guiguen Y."/>
        </authorList>
    </citation>
    <scope>NUCLEOTIDE SEQUENCE</scope>
    <source>
        <strain evidence="2">NC1722</strain>
    </source>
</reference>
<accession>A0AAD7RNN6</accession>
<evidence type="ECO:0000256" key="1">
    <source>
        <dbReference type="SAM" id="MobiDB-lite"/>
    </source>
</evidence>
<dbReference type="AlphaFoldDB" id="A0AAD7RNN6"/>
<feature type="compositionally biased region" description="Basic and acidic residues" evidence="1">
    <location>
        <begin position="57"/>
        <end position="67"/>
    </location>
</feature>
<comment type="caution">
    <text evidence="2">The sequence shown here is derived from an EMBL/GenBank/DDBJ whole genome shotgun (WGS) entry which is preliminary data.</text>
</comment>
<name>A0AAD7RNN6_9TELE</name>
<proteinExistence type="predicted"/>
<gene>
    <name evidence="2" type="ORF">AAFF_G00156630</name>
</gene>
<evidence type="ECO:0000313" key="3">
    <source>
        <dbReference type="Proteomes" id="UP001221898"/>
    </source>
</evidence>
<evidence type="ECO:0000313" key="2">
    <source>
        <dbReference type="EMBL" id="KAJ8387425.1"/>
    </source>
</evidence>
<sequence length="141" mass="15968">MRRLKVRPDGSLSERQLGKQNGDNRRPRDGALHCSACPQGLWKPTALGARGMPLPLPERRRDPRNNREYTQTSSRYATVFNPMNLSLHRGRALCCTVWAVLWQAVKDATPTESKGSSRHELRVRPCGSSRGYAGQAERRRM</sequence>
<dbReference type="EMBL" id="JAINUG010000211">
    <property type="protein sequence ID" value="KAJ8387425.1"/>
    <property type="molecule type" value="Genomic_DNA"/>
</dbReference>
<dbReference type="Proteomes" id="UP001221898">
    <property type="component" value="Unassembled WGS sequence"/>
</dbReference>
<keyword evidence="3" id="KW-1185">Reference proteome</keyword>
<feature type="region of interest" description="Disordered" evidence="1">
    <location>
        <begin position="108"/>
        <end position="141"/>
    </location>
</feature>
<organism evidence="2 3">
    <name type="scientific">Aldrovandia affinis</name>
    <dbReference type="NCBI Taxonomy" id="143900"/>
    <lineage>
        <taxon>Eukaryota</taxon>
        <taxon>Metazoa</taxon>
        <taxon>Chordata</taxon>
        <taxon>Craniata</taxon>
        <taxon>Vertebrata</taxon>
        <taxon>Euteleostomi</taxon>
        <taxon>Actinopterygii</taxon>
        <taxon>Neopterygii</taxon>
        <taxon>Teleostei</taxon>
        <taxon>Notacanthiformes</taxon>
        <taxon>Halosauridae</taxon>
        <taxon>Aldrovandia</taxon>
    </lineage>
</organism>
<feature type="region of interest" description="Disordered" evidence="1">
    <location>
        <begin position="45"/>
        <end position="73"/>
    </location>
</feature>
<protein>
    <submittedName>
        <fullName evidence="2">Uncharacterized protein</fullName>
    </submittedName>
</protein>
<feature type="region of interest" description="Disordered" evidence="1">
    <location>
        <begin position="1"/>
        <end position="30"/>
    </location>
</feature>